<comment type="caution">
    <text evidence="1">The sequence shown here is derived from an EMBL/GenBank/DDBJ whole genome shotgun (WGS) entry which is preliminary data.</text>
</comment>
<dbReference type="SUPFAM" id="SSF52540">
    <property type="entry name" value="P-loop containing nucleoside triphosphate hydrolases"/>
    <property type="match status" value="1"/>
</dbReference>
<dbReference type="Proteomes" id="UP001165679">
    <property type="component" value="Unassembled WGS sequence"/>
</dbReference>
<dbReference type="EMBL" id="JAPDNT010000031">
    <property type="protein sequence ID" value="MCW3477165.1"/>
    <property type="molecule type" value="Genomic_DNA"/>
</dbReference>
<reference evidence="1" key="1">
    <citation type="submission" date="2022-09" db="EMBL/GenBank/DDBJ databases">
        <title>Rhodovastum sp. nov. RN2-1 isolated from soil in Seongnam, South Korea.</title>
        <authorList>
            <person name="Le N.T."/>
        </authorList>
    </citation>
    <scope>NUCLEOTIDE SEQUENCE</scope>
    <source>
        <strain evidence="1">RN2-1</strain>
    </source>
</reference>
<dbReference type="InterPro" id="IPR027417">
    <property type="entry name" value="P-loop_NTPase"/>
</dbReference>
<dbReference type="RefSeq" id="WP_264716092.1">
    <property type="nucleotide sequence ID" value="NZ_JAPDNT010000031.1"/>
</dbReference>
<sequence>MTRTFALRTTDRLAAAAGLLGRPFDAGSLMRAARRASGLDDFGAEECTEPLRILLQSYAEEADLSLIGRMAVRWDMVRFLSNLLRLREEERRAPAILRQPVDRPIFITGLPRSGTTFLHTLLAEDPANLVPRYWQTVYPYPLAGAVPGQDRRVELVARQLRLFARLAPEFPDVHPVTATSPQECSEITAHVFRSLRFDTTHRVPSYLAWLDRAGHDAAYRFHRRFLQHLLHQIGPDAGASMRCVLKCPDHIFALDAIRTVYPDARYVFVHRDPLKVLASVARLTEILREPFTRHVDRAAIGRQECDRWAAGAALMTAASATGAIPSERIFHIHHTELIAAPMRVIAELYRHFGLPLPELAAQRINAAALRRGDAVTRRTVYRLEDFAVAPEAERRRFAGYVAHFRIDAETPSRSQARHAPHLAA</sequence>
<keyword evidence="2" id="KW-1185">Reference proteome</keyword>
<dbReference type="PANTHER" id="PTHR36451:SF1">
    <property type="entry name" value="OMEGA-HYDROXY-BETA-DIHYDROMENAQUINONE-9 SULFOTRANSFERASE STF3"/>
    <property type="match status" value="1"/>
</dbReference>
<evidence type="ECO:0000313" key="1">
    <source>
        <dbReference type="EMBL" id="MCW3477165.1"/>
    </source>
</evidence>
<name>A0AA41YQT7_9PROT</name>
<dbReference type="PANTHER" id="PTHR36451">
    <property type="entry name" value="PAPS-DEPENDENT SULFOTRANSFERASE STF3"/>
    <property type="match status" value="1"/>
</dbReference>
<dbReference type="AlphaFoldDB" id="A0AA41YQT7"/>
<gene>
    <name evidence="1" type="ORF">OL599_21570</name>
</gene>
<reference evidence="1" key="2">
    <citation type="submission" date="2022-10" db="EMBL/GenBank/DDBJ databases">
        <authorList>
            <person name="Trinh H.N."/>
        </authorList>
    </citation>
    <scope>NUCLEOTIDE SEQUENCE</scope>
    <source>
        <strain evidence="1">RN2-1</strain>
    </source>
</reference>
<dbReference type="Pfam" id="PF13469">
    <property type="entry name" value="Sulfotransfer_3"/>
    <property type="match status" value="1"/>
</dbReference>
<evidence type="ECO:0000313" key="2">
    <source>
        <dbReference type="Proteomes" id="UP001165679"/>
    </source>
</evidence>
<protein>
    <submittedName>
        <fullName evidence="1">Sulfotransferase</fullName>
    </submittedName>
</protein>
<proteinExistence type="predicted"/>
<dbReference type="Gene3D" id="3.40.50.300">
    <property type="entry name" value="P-loop containing nucleotide triphosphate hydrolases"/>
    <property type="match status" value="1"/>
</dbReference>
<dbReference type="InterPro" id="IPR052736">
    <property type="entry name" value="Stf3_sulfotransferase"/>
</dbReference>
<accession>A0AA41YQT7</accession>
<organism evidence="1 2">
    <name type="scientific">Limobrevibacterium gyesilva</name>
    <dbReference type="NCBI Taxonomy" id="2991712"/>
    <lineage>
        <taxon>Bacteria</taxon>
        <taxon>Pseudomonadati</taxon>
        <taxon>Pseudomonadota</taxon>
        <taxon>Alphaproteobacteria</taxon>
        <taxon>Acetobacterales</taxon>
        <taxon>Acetobacteraceae</taxon>
        <taxon>Limobrevibacterium</taxon>
    </lineage>
</organism>